<sequence length="49" mass="5517">MDQSLAEEDRYLLSVIFHYNAVGHLQLGIASCLYCYSEQHIAESAVTNL</sequence>
<name>A0A0A9FE07_ARUDO</name>
<reference evidence="1" key="2">
    <citation type="journal article" date="2015" name="Data Brief">
        <title>Shoot transcriptome of the giant reed, Arundo donax.</title>
        <authorList>
            <person name="Barrero R.A."/>
            <person name="Guerrero F.D."/>
            <person name="Moolhuijzen P."/>
            <person name="Goolsby J.A."/>
            <person name="Tidwell J."/>
            <person name="Bellgard S.E."/>
            <person name="Bellgard M.I."/>
        </authorList>
    </citation>
    <scope>NUCLEOTIDE SEQUENCE</scope>
    <source>
        <tissue evidence="1">Shoot tissue taken approximately 20 cm above the soil surface</tissue>
    </source>
</reference>
<organism evidence="1">
    <name type="scientific">Arundo donax</name>
    <name type="common">Giant reed</name>
    <name type="synonym">Donax arundinaceus</name>
    <dbReference type="NCBI Taxonomy" id="35708"/>
    <lineage>
        <taxon>Eukaryota</taxon>
        <taxon>Viridiplantae</taxon>
        <taxon>Streptophyta</taxon>
        <taxon>Embryophyta</taxon>
        <taxon>Tracheophyta</taxon>
        <taxon>Spermatophyta</taxon>
        <taxon>Magnoliopsida</taxon>
        <taxon>Liliopsida</taxon>
        <taxon>Poales</taxon>
        <taxon>Poaceae</taxon>
        <taxon>PACMAD clade</taxon>
        <taxon>Arundinoideae</taxon>
        <taxon>Arundineae</taxon>
        <taxon>Arundo</taxon>
    </lineage>
</organism>
<reference evidence="1" key="1">
    <citation type="submission" date="2014-09" db="EMBL/GenBank/DDBJ databases">
        <authorList>
            <person name="Magalhaes I.L.F."/>
            <person name="Oliveira U."/>
            <person name="Santos F.R."/>
            <person name="Vidigal T.H.D.A."/>
            <person name="Brescovit A.D."/>
            <person name="Santos A.J."/>
        </authorList>
    </citation>
    <scope>NUCLEOTIDE SEQUENCE</scope>
    <source>
        <tissue evidence="1">Shoot tissue taken approximately 20 cm above the soil surface</tissue>
    </source>
</reference>
<dbReference type="EMBL" id="GBRH01186631">
    <property type="protein sequence ID" value="JAE11265.1"/>
    <property type="molecule type" value="Transcribed_RNA"/>
</dbReference>
<accession>A0A0A9FE07</accession>
<proteinExistence type="predicted"/>
<dbReference type="AlphaFoldDB" id="A0A0A9FE07"/>
<evidence type="ECO:0000313" key="1">
    <source>
        <dbReference type="EMBL" id="JAE11265.1"/>
    </source>
</evidence>
<protein>
    <submittedName>
        <fullName evidence="1">Uncharacterized protein</fullName>
    </submittedName>
</protein>